<gene>
    <name evidence="1" type="ORF">NDN08_005697</name>
</gene>
<organism evidence="1 2">
    <name type="scientific">Rhodosorus marinus</name>
    <dbReference type="NCBI Taxonomy" id="101924"/>
    <lineage>
        <taxon>Eukaryota</taxon>
        <taxon>Rhodophyta</taxon>
        <taxon>Stylonematophyceae</taxon>
        <taxon>Stylonematales</taxon>
        <taxon>Stylonemataceae</taxon>
        <taxon>Rhodosorus</taxon>
    </lineage>
</organism>
<dbReference type="Pfam" id="PF01459">
    <property type="entry name" value="Porin_3"/>
    <property type="match status" value="1"/>
</dbReference>
<accession>A0AAV8V473</accession>
<dbReference type="Gene3D" id="2.40.160.10">
    <property type="entry name" value="Porin"/>
    <property type="match status" value="1"/>
</dbReference>
<dbReference type="InterPro" id="IPR023614">
    <property type="entry name" value="Porin_dom_sf"/>
</dbReference>
<comment type="caution">
    <text evidence="1">The sequence shown here is derived from an EMBL/GenBank/DDBJ whole genome shotgun (WGS) entry which is preliminary data.</text>
</comment>
<dbReference type="PANTHER" id="PTHR11743">
    <property type="entry name" value="VOLTAGE-DEPENDENT ANION-SELECTIVE CHANNEL"/>
    <property type="match status" value="1"/>
</dbReference>
<dbReference type="GO" id="GO:0008308">
    <property type="term" value="F:voltage-gated monoatomic anion channel activity"/>
    <property type="evidence" value="ECO:0007669"/>
    <property type="project" value="InterPro"/>
</dbReference>
<dbReference type="EMBL" id="JAMWBK010000001">
    <property type="protein sequence ID" value="KAJ8908998.1"/>
    <property type="molecule type" value="Genomic_DNA"/>
</dbReference>
<keyword evidence="2" id="KW-1185">Reference proteome</keyword>
<evidence type="ECO:0000313" key="2">
    <source>
        <dbReference type="Proteomes" id="UP001157974"/>
    </source>
</evidence>
<reference evidence="1 2" key="1">
    <citation type="journal article" date="2023" name="Nat. Commun.">
        <title>Origin of minicircular mitochondrial genomes in red algae.</title>
        <authorList>
            <person name="Lee Y."/>
            <person name="Cho C.H."/>
            <person name="Lee Y.M."/>
            <person name="Park S.I."/>
            <person name="Yang J.H."/>
            <person name="West J.A."/>
            <person name="Bhattacharya D."/>
            <person name="Yoon H.S."/>
        </authorList>
    </citation>
    <scope>NUCLEOTIDE SEQUENCE [LARGE SCALE GENOMIC DNA]</scope>
    <source>
        <strain evidence="1 2">CCMP1338</strain>
        <tissue evidence="1">Whole cell</tissue>
    </source>
</reference>
<protein>
    <recommendedName>
        <fullName evidence="3">Voltage-dependent anion-selective channel protein 2</fullName>
    </recommendedName>
</protein>
<evidence type="ECO:0008006" key="3">
    <source>
        <dbReference type="Google" id="ProtNLM"/>
    </source>
</evidence>
<evidence type="ECO:0000313" key="1">
    <source>
        <dbReference type="EMBL" id="KAJ8908998.1"/>
    </source>
</evidence>
<sequence length="275" mass="29094">MVVKSFSDFGKSAKKLLNDDFVVGKKVEVKTTTADAVNFTATGVESDKDGAISGSLSWKYKVYGNSFTTKITTANALSNEVVSEQLGVKGLKNTLNVALGSSSHSASTKLEYKHDMVAATVLADVTSQTVTDSVALGYKLFNIGGAATFEIASKSVSQYGLGASLVHEDSELTLTTADKFNKFKLAFGHTISPKYEVAAEATYNREKTSVSMATGIKYTGDGATVKAKTDNLGTVSLAYIANIDKSTKLTMSSSANVKELEKGQKFGIAITLDQP</sequence>
<dbReference type="PANTHER" id="PTHR11743:SF70">
    <property type="entry name" value="GH26960P-RELATED"/>
    <property type="match status" value="1"/>
</dbReference>
<name>A0AAV8V473_9RHOD</name>
<dbReference type="AlphaFoldDB" id="A0AAV8V473"/>
<dbReference type="Proteomes" id="UP001157974">
    <property type="component" value="Unassembled WGS sequence"/>
</dbReference>
<dbReference type="GO" id="GO:0005741">
    <property type="term" value="C:mitochondrial outer membrane"/>
    <property type="evidence" value="ECO:0007669"/>
    <property type="project" value="InterPro"/>
</dbReference>
<dbReference type="InterPro" id="IPR001925">
    <property type="entry name" value="Porin_Euk"/>
</dbReference>
<proteinExistence type="predicted"/>
<dbReference type="InterPro" id="IPR027246">
    <property type="entry name" value="Porin_Euk/Tom40"/>
</dbReference>
<dbReference type="CDD" id="cd07306">
    <property type="entry name" value="Porin3_VDAC"/>
    <property type="match status" value="1"/>
</dbReference>